<evidence type="ECO:0000313" key="6">
    <source>
        <dbReference type="EMBL" id="EJT46358.1"/>
    </source>
</evidence>
<dbReference type="SUPFAM" id="SSF110399">
    <property type="entry name" value="ThiG-like"/>
    <property type="match status" value="1"/>
</dbReference>
<evidence type="ECO:0000256" key="1">
    <source>
        <dbReference type="ARBA" id="ARBA00007281"/>
    </source>
</evidence>
<dbReference type="VEuPathDB" id="FungiDB:A1Q1_05005"/>
<feature type="domain" description="PdxS/SNZ N-terminal" evidence="5">
    <location>
        <begin position="48"/>
        <end position="109"/>
    </location>
</feature>
<dbReference type="KEGG" id="tasa:A1Q1_05005"/>
<dbReference type="GO" id="GO:0042823">
    <property type="term" value="P:pyridoxal phosphate biosynthetic process"/>
    <property type="evidence" value="ECO:0007669"/>
    <property type="project" value="InterPro"/>
</dbReference>
<evidence type="ECO:0000313" key="7">
    <source>
        <dbReference type="Proteomes" id="UP000002748"/>
    </source>
</evidence>
<organism evidence="6 7">
    <name type="scientific">Trichosporon asahii var. asahii (strain ATCC 90039 / CBS 2479 / JCM 2466 / KCTC 7840 / NBRC 103889/ NCYC 2677 / UAMH 7654)</name>
    <name type="common">Yeast</name>
    <dbReference type="NCBI Taxonomy" id="1186058"/>
    <lineage>
        <taxon>Eukaryota</taxon>
        <taxon>Fungi</taxon>
        <taxon>Dikarya</taxon>
        <taxon>Basidiomycota</taxon>
        <taxon>Agaricomycotina</taxon>
        <taxon>Tremellomycetes</taxon>
        <taxon>Trichosporonales</taxon>
        <taxon>Trichosporonaceae</taxon>
        <taxon>Trichosporon</taxon>
    </lineage>
</organism>
<dbReference type="InterPro" id="IPR033755">
    <property type="entry name" value="PdxS/SNZ_N"/>
</dbReference>
<dbReference type="Pfam" id="PF01680">
    <property type="entry name" value="SOR_SNZ"/>
    <property type="match status" value="1"/>
</dbReference>
<dbReference type="EMBL" id="ALBS01000295">
    <property type="protein sequence ID" value="EJT46358.1"/>
    <property type="molecule type" value="Genomic_DNA"/>
</dbReference>
<dbReference type="GO" id="GO:0016843">
    <property type="term" value="F:amine-lyase activity"/>
    <property type="evidence" value="ECO:0007669"/>
    <property type="project" value="TreeGrafter"/>
</dbReference>
<gene>
    <name evidence="6" type="ORF">A1Q1_05005</name>
</gene>
<dbReference type="Proteomes" id="UP000002748">
    <property type="component" value="Unassembled WGS sequence"/>
</dbReference>
<dbReference type="HOGENOM" id="CLU_1983134_0_0_1"/>
<proteinExistence type="inferred from homology"/>
<dbReference type="AlphaFoldDB" id="J5QAK6"/>
<dbReference type="GO" id="GO:0006520">
    <property type="term" value="P:amino acid metabolic process"/>
    <property type="evidence" value="ECO:0007669"/>
    <property type="project" value="TreeGrafter"/>
</dbReference>
<feature type="compositionally biased region" description="Polar residues" evidence="4">
    <location>
        <begin position="21"/>
        <end position="31"/>
    </location>
</feature>
<sequence length="126" mass="12422">MSASEPRIVDSHGQTLAPGSGANTGSATPSTAVPRPAGGAAGGAGGTFGVKTGLAQMLKGGVIMDVMNVEQAKIAEEAGAAAVMALERIPANIRRDGGVARMVSLSAIGEPAIGPRAGYRSLLRAL</sequence>
<dbReference type="Gene3D" id="3.20.20.70">
    <property type="entry name" value="Aldolase class I"/>
    <property type="match status" value="1"/>
</dbReference>
<evidence type="ECO:0000256" key="4">
    <source>
        <dbReference type="SAM" id="MobiDB-lite"/>
    </source>
</evidence>
<dbReference type="GO" id="GO:0008615">
    <property type="term" value="P:pyridoxine biosynthetic process"/>
    <property type="evidence" value="ECO:0007669"/>
    <property type="project" value="TreeGrafter"/>
</dbReference>
<dbReference type="PANTHER" id="PTHR31829:SF0">
    <property type="entry name" value="PYRIDOXAL 5'-PHOSPHATE SYNTHASE SUBUNIT SNZ1-RELATED"/>
    <property type="match status" value="1"/>
</dbReference>
<evidence type="ECO:0000259" key="5">
    <source>
        <dbReference type="Pfam" id="PF01680"/>
    </source>
</evidence>
<protein>
    <recommendedName>
        <fullName evidence="5">PdxS/SNZ N-terminal domain-containing protein</fullName>
    </recommendedName>
</protein>
<dbReference type="RefSeq" id="XP_014177287.1">
    <property type="nucleotide sequence ID" value="XM_014321812.1"/>
</dbReference>
<dbReference type="PANTHER" id="PTHR31829">
    <property type="entry name" value="PYRIDOXAL 5'-PHOSPHATE SYNTHASE SUBUNIT SNZ1-RELATED"/>
    <property type="match status" value="1"/>
</dbReference>
<comment type="similarity">
    <text evidence="1 3">Belongs to the PdxS/SNZ family.</text>
</comment>
<dbReference type="InterPro" id="IPR001852">
    <property type="entry name" value="PdxS/SNZ"/>
</dbReference>
<keyword evidence="2" id="KW-0456">Lyase</keyword>
<dbReference type="PROSITE" id="PS51129">
    <property type="entry name" value="PDXS_SNZ_2"/>
    <property type="match status" value="1"/>
</dbReference>
<comment type="caution">
    <text evidence="6">The sequence shown here is derived from an EMBL/GenBank/DDBJ whole genome shotgun (WGS) entry which is preliminary data.</text>
</comment>
<dbReference type="GeneID" id="25988517"/>
<feature type="region of interest" description="Disordered" evidence="4">
    <location>
        <begin position="1"/>
        <end position="44"/>
    </location>
</feature>
<evidence type="ECO:0000256" key="2">
    <source>
        <dbReference type="ARBA" id="ARBA00023239"/>
    </source>
</evidence>
<name>J5QAK6_TRIAS</name>
<dbReference type="OrthoDB" id="1660966at2759"/>
<accession>J5QAK6</accession>
<dbReference type="InterPro" id="IPR013785">
    <property type="entry name" value="Aldolase_TIM"/>
</dbReference>
<evidence type="ECO:0000256" key="3">
    <source>
        <dbReference type="PROSITE-ProRule" id="PRU00481"/>
    </source>
</evidence>
<reference evidence="6 7" key="1">
    <citation type="journal article" date="2012" name="Eukaryot. Cell">
        <title>Draft genome sequence of CBS 2479, the standard type strain of Trichosporon asahii.</title>
        <authorList>
            <person name="Yang R.Y."/>
            <person name="Li H.T."/>
            <person name="Zhu H."/>
            <person name="Zhou G.P."/>
            <person name="Wang M."/>
            <person name="Wang L."/>
        </authorList>
    </citation>
    <scope>NUCLEOTIDE SEQUENCE [LARGE SCALE GENOMIC DNA]</scope>
    <source>
        <strain evidence="7">ATCC 90039 / CBS 2479 / JCM 2466 / KCTC 7840 / NCYC 2677 / UAMH 7654</strain>
    </source>
</reference>